<accession>A0A177LA27</accession>
<evidence type="ECO:0000313" key="15">
    <source>
        <dbReference type="Proteomes" id="UP000077271"/>
    </source>
</evidence>
<dbReference type="PROSITE" id="PS51855">
    <property type="entry name" value="MGS"/>
    <property type="match status" value="1"/>
</dbReference>
<comment type="domain">
    <text evidence="10">The IMP cyclohydrolase activity resides in the N-terminal region.</text>
</comment>
<keyword evidence="14" id="KW-1185">Reference proteome</keyword>
<evidence type="ECO:0000256" key="2">
    <source>
        <dbReference type="ARBA" id="ARBA00004954"/>
    </source>
</evidence>
<dbReference type="AlphaFoldDB" id="A0A177LA27"/>
<name>A0A177LA27_9BACI</name>
<dbReference type="InterPro" id="IPR011607">
    <property type="entry name" value="MGS-like_dom"/>
</dbReference>
<evidence type="ECO:0000313" key="13">
    <source>
        <dbReference type="EMBL" id="OAH62463.1"/>
    </source>
</evidence>
<evidence type="ECO:0000256" key="1">
    <source>
        <dbReference type="ARBA" id="ARBA00004844"/>
    </source>
</evidence>
<dbReference type="EC" id="3.5.4.10" evidence="10"/>
<dbReference type="FunFam" id="3.40.140.20:FF:000001">
    <property type="entry name" value="Bifunctional purine biosynthesis protein PurH"/>
    <property type="match status" value="1"/>
</dbReference>
<evidence type="ECO:0000313" key="14">
    <source>
        <dbReference type="Proteomes" id="UP000076935"/>
    </source>
</evidence>
<evidence type="ECO:0000256" key="10">
    <source>
        <dbReference type="HAMAP-Rule" id="MF_00139"/>
    </source>
</evidence>
<sequence length="511" mass="55212">MTKRALISVSDKSGVAEFAREIAALGYEIVSTGGTKKMLSEAGVPVKGVTDVTGFPEILEGRVKTLNPYIHGGLLAKHGEPDHQKQLEEHNIQPIDIVCVNLYPFQQTIAKPEVTTEDAIENIDIGGPAMLRASAKNHEYVTVIVDSSDYDEVLAELKGDGQTTLETRRKLAAKVFRHTAAYDAMIAGFMTDLTGVENPEKLTVTYELKQSLRYGENPHQKAAFYAQPLGSSFSVARAEQLHGKELSYNNIRDTDAALQIVKEFNEPAAVAVKHMNPCGVGAGSTIEEAYSRAYEADPTSIFGGIVALNRPVSKELAEKLHEIFLEIIVAPSFDQEAIDVLSKKKNIRLLTLDFANGKKGEKVLTSVEGGLLSQDLDELSLADADVKVATKREPTEEEWTALKLGWKVVKHVKSNAIVVTDDKMTLGVGAGQMNRVGAAKIALEQAGEKAKGAALASDAFFPMDDTVEAAAKAGITAIIQPGGSIKDEDSIKKADEYGIAMVLTGIRHFKH</sequence>
<reference evidence="14 15" key="1">
    <citation type="submission" date="2016-01" db="EMBL/GenBank/DDBJ databases">
        <title>Investigation of taxonomic status of Bacillus aminovorans.</title>
        <authorList>
            <person name="Verma A."/>
            <person name="Pal Y."/>
            <person name="Krishnamurthi S."/>
        </authorList>
    </citation>
    <scope>NUCLEOTIDE SEQUENCE [LARGE SCALE GENOMIC DNA]</scope>
    <source>
        <strain evidence="13 14">DSM 1314</strain>
        <strain evidence="12 15">DSM 4337</strain>
    </source>
</reference>
<dbReference type="Gene3D" id="3.40.50.1380">
    <property type="entry name" value="Methylglyoxal synthase-like domain"/>
    <property type="match status" value="1"/>
</dbReference>
<evidence type="ECO:0000256" key="9">
    <source>
        <dbReference type="ARBA" id="ARBA00050687"/>
    </source>
</evidence>
<comment type="pathway">
    <text evidence="1 10">Purine metabolism; IMP biosynthesis via de novo pathway; IMP from 5-formamido-1-(5-phospho-D-ribosyl)imidazole-4-carboxamide: step 1/1.</text>
</comment>
<keyword evidence="5 10" id="KW-0658">Purine biosynthesis</keyword>
<evidence type="ECO:0000259" key="11">
    <source>
        <dbReference type="PROSITE" id="PS51855"/>
    </source>
</evidence>
<dbReference type="GO" id="GO:0004643">
    <property type="term" value="F:phosphoribosylaminoimidazolecarboxamide formyltransferase activity"/>
    <property type="evidence" value="ECO:0007669"/>
    <property type="project" value="UniProtKB-UniRule"/>
</dbReference>
<dbReference type="RefSeq" id="WP_018395504.1">
    <property type="nucleotide sequence ID" value="NZ_JBCNAN010000026.1"/>
</dbReference>
<dbReference type="SUPFAM" id="SSF52335">
    <property type="entry name" value="Methylglyoxal synthase-like"/>
    <property type="match status" value="1"/>
</dbReference>
<comment type="pathway">
    <text evidence="2 10">Purine metabolism; IMP biosynthesis via de novo pathway; 5-formamido-1-(5-phospho-D-ribosyl)imidazole-4-carboxamide from 5-amino-1-(5-phospho-D-ribosyl)imidazole-4-carboxamide (10-formyl THF route): step 1/1.</text>
</comment>
<dbReference type="UniPathway" id="UPA00074">
    <property type="reaction ID" value="UER00133"/>
</dbReference>
<dbReference type="SMART" id="SM00798">
    <property type="entry name" value="AICARFT_IMPCHas"/>
    <property type="match status" value="1"/>
</dbReference>
<organism evidence="13 14">
    <name type="scientific">Domibacillus aminovorans</name>
    <dbReference type="NCBI Taxonomy" id="29332"/>
    <lineage>
        <taxon>Bacteria</taxon>
        <taxon>Bacillati</taxon>
        <taxon>Bacillota</taxon>
        <taxon>Bacilli</taxon>
        <taxon>Bacillales</taxon>
        <taxon>Bacillaceae</taxon>
        <taxon>Domibacillus</taxon>
    </lineage>
</organism>
<dbReference type="GO" id="GO:0005829">
    <property type="term" value="C:cytosol"/>
    <property type="evidence" value="ECO:0007669"/>
    <property type="project" value="TreeGrafter"/>
</dbReference>
<dbReference type="Gene3D" id="3.40.140.20">
    <property type="match status" value="2"/>
</dbReference>
<dbReference type="InterPro" id="IPR036914">
    <property type="entry name" value="MGS-like_dom_sf"/>
</dbReference>
<dbReference type="GO" id="GO:0006189">
    <property type="term" value="P:'de novo' IMP biosynthetic process"/>
    <property type="evidence" value="ECO:0007669"/>
    <property type="project" value="UniProtKB-UniRule"/>
</dbReference>
<keyword evidence="7 10" id="KW-0511">Multifunctional enzyme</keyword>
<dbReference type="Proteomes" id="UP000077271">
    <property type="component" value="Unassembled WGS sequence"/>
</dbReference>
<dbReference type="Pfam" id="PF02142">
    <property type="entry name" value="MGS"/>
    <property type="match status" value="1"/>
</dbReference>
<comment type="similarity">
    <text evidence="3 10">Belongs to the PurH family.</text>
</comment>
<dbReference type="CDD" id="cd01421">
    <property type="entry name" value="IMPCH"/>
    <property type="match status" value="1"/>
</dbReference>
<dbReference type="PANTHER" id="PTHR11692:SF0">
    <property type="entry name" value="BIFUNCTIONAL PURINE BIOSYNTHESIS PROTEIN ATIC"/>
    <property type="match status" value="1"/>
</dbReference>
<gene>
    <name evidence="10 13" type="primary">purH</name>
    <name evidence="12" type="ORF">AWH48_13025</name>
    <name evidence="13" type="ORF">AWH49_09735</name>
</gene>
<proteinExistence type="inferred from homology"/>
<dbReference type="SUPFAM" id="SSF53927">
    <property type="entry name" value="Cytidine deaminase-like"/>
    <property type="match status" value="1"/>
</dbReference>
<dbReference type="SMART" id="SM00851">
    <property type="entry name" value="MGS"/>
    <property type="match status" value="1"/>
</dbReference>
<feature type="domain" description="MGS-like" evidence="11">
    <location>
        <begin position="1"/>
        <end position="145"/>
    </location>
</feature>
<protein>
    <recommendedName>
        <fullName evidence="10">Bifunctional purine biosynthesis protein PurH</fullName>
    </recommendedName>
    <domain>
        <recommendedName>
            <fullName evidence="10">Phosphoribosylaminoimidazolecarboxamide formyltransferase</fullName>
            <ecNumber evidence="10">2.1.2.3</ecNumber>
        </recommendedName>
        <alternativeName>
            <fullName evidence="10">AICAR transformylase</fullName>
        </alternativeName>
    </domain>
    <domain>
        <recommendedName>
            <fullName evidence="10">IMP cyclohydrolase</fullName>
            <ecNumber evidence="10">3.5.4.10</ecNumber>
        </recommendedName>
        <alternativeName>
            <fullName evidence="10">ATIC</fullName>
        </alternativeName>
        <alternativeName>
            <fullName evidence="10">IMP synthase</fullName>
        </alternativeName>
        <alternativeName>
            <fullName evidence="10">Inosinicase</fullName>
        </alternativeName>
    </domain>
</protein>
<dbReference type="InterPro" id="IPR016193">
    <property type="entry name" value="Cytidine_deaminase-like"/>
</dbReference>
<dbReference type="OrthoDB" id="9802065at2"/>
<dbReference type="EMBL" id="LQWZ01000036">
    <property type="protein sequence ID" value="OAH53266.1"/>
    <property type="molecule type" value="Genomic_DNA"/>
</dbReference>
<dbReference type="EC" id="2.1.2.3" evidence="10"/>
<evidence type="ECO:0000256" key="5">
    <source>
        <dbReference type="ARBA" id="ARBA00022755"/>
    </source>
</evidence>
<dbReference type="FunFam" id="3.40.140.20:FF:000002">
    <property type="entry name" value="Bifunctional purine biosynthesis protein PurH"/>
    <property type="match status" value="1"/>
</dbReference>
<comment type="catalytic activity">
    <reaction evidence="9 10">
        <text>IMP + H2O = 5-formamido-1-(5-phospho-D-ribosyl)imidazole-4-carboxamide</text>
        <dbReference type="Rhea" id="RHEA:18445"/>
        <dbReference type="ChEBI" id="CHEBI:15377"/>
        <dbReference type="ChEBI" id="CHEBI:58053"/>
        <dbReference type="ChEBI" id="CHEBI:58467"/>
        <dbReference type="EC" id="3.5.4.10"/>
    </reaction>
</comment>
<evidence type="ECO:0000313" key="12">
    <source>
        <dbReference type="EMBL" id="OAH53266.1"/>
    </source>
</evidence>
<evidence type="ECO:0000256" key="8">
    <source>
        <dbReference type="ARBA" id="ARBA00050488"/>
    </source>
</evidence>
<dbReference type="HAMAP" id="MF_00139">
    <property type="entry name" value="PurH"/>
    <property type="match status" value="1"/>
</dbReference>
<dbReference type="STRING" id="29332.AWH48_13025"/>
<keyword evidence="4 10" id="KW-0808">Transferase</keyword>
<dbReference type="GO" id="GO:0003937">
    <property type="term" value="F:IMP cyclohydrolase activity"/>
    <property type="evidence" value="ECO:0007669"/>
    <property type="project" value="UniProtKB-UniRule"/>
</dbReference>
<comment type="catalytic activity">
    <reaction evidence="8 10">
        <text>(6R)-10-formyltetrahydrofolate + 5-amino-1-(5-phospho-beta-D-ribosyl)imidazole-4-carboxamide = 5-formamido-1-(5-phospho-D-ribosyl)imidazole-4-carboxamide + (6S)-5,6,7,8-tetrahydrofolate</text>
        <dbReference type="Rhea" id="RHEA:22192"/>
        <dbReference type="ChEBI" id="CHEBI:57453"/>
        <dbReference type="ChEBI" id="CHEBI:58467"/>
        <dbReference type="ChEBI" id="CHEBI:58475"/>
        <dbReference type="ChEBI" id="CHEBI:195366"/>
        <dbReference type="EC" id="2.1.2.3"/>
    </reaction>
</comment>
<dbReference type="NCBIfam" id="TIGR00355">
    <property type="entry name" value="purH"/>
    <property type="match status" value="1"/>
</dbReference>
<evidence type="ECO:0000256" key="3">
    <source>
        <dbReference type="ARBA" id="ARBA00007667"/>
    </source>
</evidence>
<dbReference type="InterPro" id="IPR024051">
    <property type="entry name" value="AICAR_Tfase_dup_dom_sf"/>
</dbReference>
<dbReference type="Pfam" id="PF01808">
    <property type="entry name" value="AICARFT_IMPCHas"/>
    <property type="match status" value="1"/>
</dbReference>
<dbReference type="PANTHER" id="PTHR11692">
    <property type="entry name" value="BIFUNCTIONAL PURINE BIOSYNTHESIS PROTEIN PURH"/>
    <property type="match status" value="1"/>
</dbReference>
<comment type="caution">
    <text evidence="13">The sequence shown here is derived from an EMBL/GenBank/DDBJ whole genome shotgun (WGS) entry which is preliminary data.</text>
</comment>
<evidence type="ECO:0000256" key="4">
    <source>
        <dbReference type="ARBA" id="ARBA00022679"/>
    </source>
</evidence>
<evidence type="ECO:0000256" key="7">
    <source>
        <dbReference type="ARBA" id="ARBA00023268"/>
    </source>
</evidence>
<keyword evidence="6 10" id="KW-0378">Hydrolase</keyword>
<dbReference type="InterPro" id="IPR002695">
    <property type="entry name" value="PurH-like"/>
</dbReference>
<evidence type="ECO:0000256" key="6">
    <source>
        <dbReference type="ARBA" id="ARBA00022801"/>
    </source>
</evidence>
<dbReference type="NCBIfam" id="NF002049">
    <property type="entry name" value="PRK00881.1"/>
    <property type="match status" value="1"/>
</dbReference>
<dbReference type="Proteomes" id="UP000076935">
    <property type="component" value="Unassembled WGS sequence"/>
</dbReference>
<dbReference type="FunFam" id="3.40.50.1380:FF:000001">
    <property type="entry name" value="Bifunctional purine biosynthesis protein PurH"/>
    <property type="match status" value="1"/>
</dbReference>
<dbReference type="EMBL" id="LQWY01000007">
    <property type="protein sequence ID" value="OAH62463.1"/>
    <property type="molecule type" value="Genomic_DNA"/>
</dbReference>
<dbReference type="PIRSF" id="PIRSF000414">
    <property type="entry name" value="AICARFT_IMPCHas"/>
    <property type="match status" value="1"/>
</dbReference>